<proteinExistence type="predicted"/>
<dbReference type="AlphaFoldDB" id="A0A233RK61"/>
<dbReference type="EMBL" id="NBIM01000001">
    <property type="protein sequence ID" value="OXY83783.1"/>
    <property type="molecule type" value="Genomic_DNA"/>
</dbReference>
<comment type="caution">
    <text evidence="2">The sequence shown here is derived from an EMBL/GenBank/DDBJ whole genome shotgun (WGS) entry which is preliminary data.</text>
</comment>
<dbReference type="OrthoDB" id="6064855at2"/>
<dbReference type="Proteomes" id="UP000242757">
    <property type="component" value="Unassembled WGS sequence"/>
</dbReference>
<evidence type="ECO:0000256" key="1">
    <source>
        <dbReference type="PROSITE-ProRule" id="PRU00510"/>
    </source>
</evidence>
<feature type="zinc finger region" description="dksA C4-type" evidence="1">
    <location>
        <begin position="85"/>
        <end position="109"/>
    </location>
</feature>
<keyword evidence="3" id="KW-1185">Reference proteome</keyword>
<dbReference type="Gene3D" id="1.20.120.910">
    <property type="entry name" value="DksA, coiled-coil domain"/>
    <property type="match status" value="1"/>
</dbReference>
<accession>A0A233RK61</accession>
<evidence type="ECO:0000313" key="2">
    <source>
        <dbReference type="EMBL" id="OXY83783.1"/>
    </source>
</evidence>
<gene>
    <name evidence="2" type="ORF">B6S08_05225</name>
</gene>
<evidence type="ECO:0000313" key="3">
    <source>
        <dbReference type="Proteomes" id="UP000242757"/>
    </source>
</evidence>
<dbReference type="PROSITE" id="PS51128">
    <property type="entry name" value="ZF_DKSA_2"/>
    <property type="match status" value="1"/>
</dbReference>
<sequence length="123" mass="14005">MHSNITENELEQRLQAVANDHRLHFMLALQRLDASLAAQLQRLPPDEWADSPALVAWPQLQPQINNLRSVDAALCQWQLGLYGLCSDCEAQLMPAQLLADPCRQRCERCEAKYQKAQHGSWTL</sequence>
<organism evidence="2 3">
    <name type="scientific">Oceanimonas doudoroffii</name>
    <dbReference type="NCBI Taxonomy" id="84158"/>
    <lineage>
        <taxon>Bacteria</taxon>
        <taxon>Pseudomonadati</taxon>
        <taxon>Pseudomonadota</taxon>
        <taxon>Gammaproteobacteria</taxon>
        <taxon>Aeromonadales</taxon>
        <taxon>Aeromonadaceae</taxon>
        <taxon>Oceanimonas</taxon>
    </lineage>
</organism>
<protein>
    <submittedName>
        <fullName evidence="2">Transcriptional regulator, TraR/DksA family protein</fullName>
    </submittedName>
</protein>
<reference evidence="2 3" key="1">
    <citation type="submission" date="2017-08" db="EMBL/GenBank/DDBJ databases">
        <title>A Genome Sequence of Oceanimonas doudoroffii ATCC 27123T.</title>
        <authorList>
            <person name="Brennan M.A."/>
            <person name="Maclea K.S."/>
            <person name="Mcclelland W.D."/>
            <person name="Trachtenberg A.M."/>
        </authorList>
    </citation>
    <scope>NUCLEOTIDE SEQUENCE [LARGE SCALE GENOMIC DNA]</scope>
    <source>
        <strain evidence="2 3">ATCC 27123</strain>
    </source>
</reference>
<name>A0A233RK61_9GAMM</name>